<dbReference type="EMBL" id="LWRY01000152">
    <property type="protein sequence ID" value="OCX70903.1"/>
    <property type="molecule type" value="Genomic_DNA"/>
</dbReference>
<keyword evidence="3" id="KW-1185">Reference proteome</keyword>
<dbReference type="Proteomes" id="UP000095008">
    <property type="component" value="Unassembled WGS sequence"/>
</dbReference>
<evidence type="ECO:0000313" key="3">
    <source>
        <dbReference type="Proteomes" id="UP000095008"/>
    </source>
</evidence>
<proteinExistence type="predicted"/>
<reference evidence="2" key="1">
    <citation type="journal article" date="2016" name="Int. J. Mol. Sci.">
        <title>Comparative genomics of the extreme acidophile Acidithiobacillus thiooxidans reveals intraspecific divergence and niche adaptation.</title>
        <authorList>
            <person name="Zhang X."/>
            <person name="Feng X."/>
            <person name="Tao J."/>
            <person name="Ma L."/>
            <person name="Xiao Y."/>
            <person name="Liang Y."/>
            <person name="Liu X."/>
            <person name="Yin H."/>
        </authorList>
    </citation>
    <scope>NUCLEOTIDE SEQUENCE [LARGE SCALE GENOMIC DNA]</scope>
    <source>
        <strain evidence="2">DXS-W</strain>
    </source>
</reference>
<name>A0A1C2I4N0_ACITH</name>
<accession>A0A1C2I4N0</accession>
<organism evidence="2 3">
    <name type="scientific">Acidithiobacillus thiooxidans</name>
    <name type="common">Thiobacillus thiooxidans</name>
    <dbReference type="NCBI Taxonomy" id="930"/>
    <lineage>
        <taxon>Bacteria</taxon>
        <taxon>Pseudomonadati</taxon>
        <taxon>Pseudomonadota</taxon>
        <taxon>Acidithiobacillia</taxon>
        <taxon>Acidithiobacillales</taxon>
        <taxon>Acidithiobacillaceae</taxon>
        <taxon>Acidithiobacillus</taxon>
    </lineage>
</organism>
<evidence type="ECO:0000313" key="2">
    <source>
        <dbReference type="EMBL" id="OCX70903.1"/>
    </source>
</evidence>
<dbReference type="RefSeq" id="WP_065974109.1">
    <property type="nucleotide sequence ID" value="NZ_LWRY01000152.1"/>
</dbReference>
<sequence length="77" mass="8376">MVRKPWNPSCEQAKFVAQACRLIGLGFFAAVGYHDTIALVTGTVHGTHVAITAFFAFLVWLEFELIGYLSIGKGGCQ</sequence>
<comment type="caution">
    <text evidence="2">The sequence shown here is derived from an EMBL/GenBank/DDBJ whole genome shotgun (WGS) entry which is preliminary data.</text>
</comment>
<keyword evidence="1" id="KW-1133">Transmembrane helix</keyword>
<keyword evidence="1" id="KW-0472">Membrane</keyword>
<keyword evidence="1" id="KW-0812">Transmembrane</keyword>
<dbReference type="AlphaFoldDB" id="A0A1C2I4N0"/>
<gene>
    <name evidence="2" type="ORF">A6M23_13180</name>
</gene>
<protein>
    <submittedName>
        <fullName evidence="2">Uncharacterized protein</fullName>
    </submittedName>
</protein>
<feature type="transmembrane region" description="Helical" evidence="1">
    <location>
        <begin position="37"/>
        <end position="61"/>
    </location>
</feature>
<evidence type="ECO:0000256" key="1">
    <source>
        <dbReference type="SAM" id="Phobius"/>
    </source>
</evidence>